<dbReference type="RefSeq" id="WP_130424012.1">
    <property type="nucleotide sequence ID" value="NZ_SHKW01000002.1"/>
</dbReference>
<keyword evidence="2" id="KW-1185">Reference proteome</keyword>
<dbReference type="AlphaFoldDB" id="A0A4Q7YH00"/>
<evidence type="ECO:0000313" key="2">
    <source>
        <dbReference type="Proteomes" id="UP000292958"/>
    </source>
</evidence>
<proteinExistence type="predicted"/>
<comment type="caution">
    <text evidence="1">The sequence shown here is derived from an EMBL/GenBank/DDBJ whole genome shotgun (WGS) entry which is preliminary data.</text>
</comment>
<evidence type="ECO:0000313" key="1">
    <source>
        <dbReference type="EMBL" id="RZU35619.1"/>
    </source>
</evidence>
<protein>
    <submittedName>
        <fullName evidence="1">Uncharacterized protein</fullName>
    </submittedName>
</protein>
<name>A0A4Q7YH00_9BACT</name>
<dbReference type="OrthoDB" id="5100191at2"/>
<dbReference type="Proteomes" id="UP000292958">
    <property type="component" value="Unassembled WGS sequence"/>
</dbReference>
<reference evidence="1 2" key="1">
    <citation type="submission" date="2019-02" db="EMBL/GenBank/DDBJ databases">
        <title>Genomic Encyclopedia of Archaeal and Bacterial Type Strains, Phase II (KMG-II): from individual species to whole genera.</title>
        <authorList>
            <person name="Goeker M."/>
        </authorList>
    </citation>
    <scope>NUCLEOTIDE SEQUENCE [LARGE SCALE GENOMIC DNA]</scope>
    <source>
        <strain evidence="1 2">DSM 18101</strain>
    </source>
</reference>
<gene>
    <name evidence="1" type="ORF">BDD14_5702</name>
</gene>
<sequence>MAIVNETLSRDPEVTKRMIAAGNDAMDRIYRENVFQQAEQRHRRIEESSKAADVLFRAVSPDGLKEDIPLQATLLDRYKSRDQTGFSPRDSEVAKALTIRPFPSIQEVRDAIIIGFVPFHDDTTLTLLGPPYMDKWTSVRADAATSNAFANHQDGSFGFVQGTSGGWVTSAAGIWVQFAPKPPLPRLIQLRAYCPYQYQWNNASSQGYTAHTKGGFGLNVFSFDSQGHNPTEVQKPKYPIWNDGTGWFEDHSNPNFDDFDEDCAFQFSNMAPYFQAFPNRLYTACFWCFGSNDAGSGLFGNAISASDIFAKLGFVVVGQQ</sequence>
<organism evidence="1 2">
    <name type="scientific">Edaphobacter modestus</name>
    <dbReference type="NCBI Taxonomy" id="388466"/>
    <lineage>
        <taxon>Bacteria</taxon>
        <taxon>Pseudomonadati</taxon>
        <taxon>Acidobacteriota</taxon>
        <taxon>Terriglobia</taxon>
        <taxon>Terriglobales</taxon>
        <taxon>Acidobacteriaceae</taxon>
        <taxon>Edaphobacter</taxon>
    </lineage>
</organism>
<dbReference type="EMBL" id="SHKW01000002">
    <property type="protein sequence ID" value="RZU35619.1"/>
    <property type="molecule type" value="Genomic_DNA"/>
</dbReference>
<accession>A0A4Q7YH00</accession>